<evidence type="ECO:0000259" key="1">
    <source>
        <dbReference type="Pfam" id="PF00535"/>
    </source>
</evidence>
<proteinExistence type="predicted"/>
<comment type="caution">
    <text evidence="2">The sequence shown here is derived from an EMBL/GenBank/DDBJ whole genome shotgun (WGS) entry which is preliminary data.</text>
</comment>
<name>A0A348WDJ3_9RHOB</name>
<accession>A0A348WDJ3</accession>
<dbReference type="AlphaFoldDB" id="A0A348WDJ3"/>
<dbReference type="EMBL" id="DMVW01000118">
    <property type="protein sequence ID" value="HAR52605.1"/>
    <property type="molecule type" value="Genomic_DNA"/>
</dbReference>
<evidence type="ECO:0000313" key="3">
    <source>
        <dbReference type="Proteomes" id="UP000264719"/>
    </source>
</evidence>
<dbReference type="CDD" id="cd00761">
    <property type="entry name" value="Glyco_tranf_GTA_type"/>
    <property type="match status" value="1"/>
</dbReference>
<dbReference type="Gene3D" id="3.90.550.10">
    <property type="entry name" value="Spore Coat Polysaccharide Biosynthesis Protein SpsA, Chain A"/>
    <property type="match status" value="1"/>
</dbReference>
<dbReference type="PANTHER" id="PTHR43685:SF2">
    <property type="entry name" value="GLYCOSYLTRANSFERASE 2-LIKE DOMAIN-CONTAINING PROTEIN"/>
    <property type="match status" value="1"/>
</dbReference>
<dbReference type="InterPro" id="IPR001173">
    <property type="entry name" value="Glyco_trans_2-like"/>
</dbReference>
<dbReference type="InterPro" id="IPR050834">
    <property type="entry name" value="Glycosyltransf_2"/>
</dbReference>
<dbReference type="SUPFAM" id="SSF53448">
    <property type="entry name" value="Nucleotide-diphospho-sugar transferases"/>
    <property type="match status" value="1"/>
</dbReference>
<feature type="domain" description="Glycosyltransferase 2-like" evidence="1">
    <location>
        <begin position="4"/>
        <end position="129"/>
    </location>
</feature>
<reference evidence="2 3" key="1">
    <citation type="journal article" date="2018" name="Nat. Biotechnol.">
        <title>A standardized bacterial taxonomy based on genome phylogeny substantially revises the tree of life.</title>
        <authorList>
            <person name="Parks D.H."/>
            <person name="Chuvochina M."/>
            <person name="Waite D.W."/>
            <person name="Rinke C."/>
            <person name="Skarshewski A."/>
            <person name="Chaumeil P.A."/>
            <person name="Hugenholtz P."/>
        </authorList>
    </citation>
    <scope>NUCLEOTIDE SEQUENCE [LARGE SCALE GENOMIC DNA]</scope>
    <source>
        <strain evidence="2">UBA9169</strain>
    </source>
</reference>
<dbReference type="InterPro" id="IPR029044">
    <property type="entry name" value="Nucleotide-diphossugar_trans"/>
</dbReference>
<evidence type="ECO:0000313" key="2">
    <source>
        <dbReference type="EMBL" id="HAR52605.1"/>
    </source>
</evidence>
<protein>
    <recommendedName>
        <fullName evidence="1">Glycosyltransferase 2-like domain-containing protein</fullName>
    </recommendedName>
</protein>
<dbReference type="RefSeq" id="WP_339852392.1">
    <property type="nucleotide sequence ID" value="NZ_CAXAXR010000003.1"/>
</dbReference>
<dbReference type="Pfam" id="PF00535">
    <property type="entry name" value="Glycos_transf_2"/>
    <property type="match status" value="1"/>
</dbReference>
<dbReference type="PANTHER" id="PTHR43685">
    <property type="entry name" value="GLYCOSYLTRANSFERASE"/>
    <property type="match status" value="1"/>
</dbReference>
<organism evidence="2 3">
    <name type="scientific">Roseovarius nubinhibens</name>
    <dbReference type="NCBI Taxonomy" id="314263"/>
    <lineage>
        <taxon>Bacteria</taxon>
        <taxon>Pseudomonadati</taxon>
        <taxon>Pseudomonadota</taxon>
        <taxon>Alphaproteobacteria</taxon>
        <taxon>Rhodobacterales</taxon>
        <taxon>Roseobacteraceae</taxon>
        <taxon>Roseovarius</taxon>
    </lineage>
</organism>
<sequence>MLISIVIPTRDRAEYLRHSLATAMAIEDPDIEILVSDNASLDNTREVMSEVTDPRVRYVNTGQRLSMRQNFEFAFHQSTGDYVIYFGDDDGIVPGQFPFLRRLLEDHRPDALSWDFPVYGWPVEGYGHRVGGLRLAKGHVFGRPHLLDLEQRRRVAENGRLDLFHPMPAIYHGCMSREFLARLARDDGTVFLARSPDTFVNFRAIQHGGKFLHCNHPFSINGHSPASNGGNLNAQGTRSEKQDLANRFSEEMKTDPIDDVVPLTKSVPFGFLGTLETVRALFPDPAMTPNYKSWYLGILLDIRKKDLETQRELLSMLSDLARQTGTENALKAAKSPMAKYLRKLSMVWTKNRSKLRSFRVSAEIDGENTILTAAKTCDRLLQQDFEPILNKGISREQGWVRVRGRQ</sequence>
<dbReference type="Proteomes" id="UP000264719">
    <property type="component" value="Unassembled WGS sequence"/>
</dbReference>
<gene>
    <name evidence="2" type="ORF">DCS45_12125</name>
</gene>